<protein>
    <recommendedName>
        <fullName evidence="2">Ig-like domain-containing protein</fullName>
    </recommendedName>
</protein>
<evidence type="ECO:0000313" key="4">
    <source>
        <dbReference type="Proteomes" id="UP000823941"/>
    </source>
</evidence>
<keyword evidence="1" id="KW-0732">Signal</keyword>
<proteinExistence type="predicted"/>
<feature type="signal peptide" evidence="1">
    <location>
        <begin position="1"/>
        <end position="21"/>
    </location>
</feature>
<dbReference type="InterPro" id="IPR007110">
    <property type="entry name" value="Ig-like_dom"/>
</dbReference>
<accession>A0ABQ7QZ15</accession>
<dbReference type="InterPro" id="IPR013783">
    <property type="entry name" value="Ig-like_fold"/>
</dbReference>
<feature type="non-terminal residue" evidence="3">
    <location>
        <position position="169"/>
    </location>
</feature>
<dbReference type="EMBL" id="JAHIBW010000005">
    <property type="protein sequence ID" value="KAG7310271.1"/>
    <property type="molecule type" value="Genomic_DNA"/>
</dbReference>
<feature type="chain" id="PRO_5046379184" description="Ig-like domain-containing protein" evidence="1">
    <location>
        <begin position="22"/>
        <end position="169"/>
    </location>
</feature>
<evidence type="ECO:0000259" key="2">
    <source>
        <dbReference type="PROSITE" id="PS50835"/>
    </source>
</evidence>
<dbReference type="SUPFAM" id="SSF48726">
    <property type="entry name" value="Immunoglobulin"/>
    <property type="match status" value="1"/>
</dbReference>
<evidence type="ECO:0000313" key="3">
    <source>
        <dbReference type="EMBL" id="KAG7310271.1"/>
    </source>
</evidence>
<name>A0ABQ7QZ15_PLUXY</name>
<gene>
    <name evidence="3" type="ORF">JYU34_003024</name>
</gene>
<dbReference type="Proteomes" id="UP000823941">
    <property type="component" value="Chromosome 5"/>
</dbReference>
<keyword evidence="4" id="KW-1185">Reference proteome</keyword>
<sequence>MAVARVLPAVLLLSTIGASSSQLQFLLEPPARLVFSNSSGARVTCAALGSPPPVVAWLTEDGVPVTEIPGLRGTLANGTLWLGAFSPAQYRADVHAAAYRCRAASSVGTLLSRDMRVDAVMDVWWEVRAAAARALAGGGALLTCEVPAALLPLVTVTRWTRDGVPVSDT</sequence>
<evidence type="ECO:0000256" key="1">
    <source>
        <dbReference type="SAM" id="SignalP"/>
    </source>
</evidence>
<feature type="domain" description="Ig-like" evidence="2">
    <location>
        <begin position="8"/>
        <end position="118"/>
    </location>
</feature>
<dbReference type="InterPro" id="IPR036179">
    <property type="entry name" value="Ig-like_dom_sf"/>
</dbReference>
<dbReference type="PROSITE" id="PS50835">
    <property type="entry name" value="IG_LIKE"/>
    <property type="match status" value="1"/>
</dbReference>
<organism evidence="3 4">
    <name type="scientific">Plutella xylostella</name>
    <name type="common">Diamondback moth</name>
    <name type="synonym">Plutella maculipennis</name>
    <dbReference type="NCBI Taxonomy" id="51655"/>
    <lineage>
        <taxon>Eukaryota</taxon>
        <taxon>Metazoa</taxon>
        <taxon>Ecdysozoa</taxon>
        <taxon>Arthropoda</taxon>
        <taxon>Hexapoda</taxon>
        <taxon>Insecta</taxon>
        <taxon>Pterygota</taxon>
        <taxon>Neoptera</taxon>
        <taxon>Endopterygota</taxon>
        <taxon>Lepidoptera</taxon>
        <taxon>Glossata</taxon>
        <taxon>Ditrysia</taxon>
        <taxon>Yponomeutoidea</taxon>
        <taxon>Plutellidae</taxon>
        <taxon>Plutella</taxon>
    </lineage>
</organism>
<reference evidence="3 4" key="1">
    <citation type="submission" date="2021-06" db="EMBL/GenBank/DDBJ databases">
        <title>A haploid diamondback moth (Plutella xylostella L.) genome assembly resolves 31 chromosomes and identifies a diamide resistance mutation.</title>
        <authorList>
            <person name="Ward C.M."/>
            <person name="Perry K.D."/>
            <person name="Baker G."/>
            <person name="Powis K."/>
            <person name="Heckel D.G."/>
            <person name="Baxter S.W."/>
        </authorList>
    </citation>
    <scope>NUCLEOTIDE SEQUENCE [LARGE SCALE GENOMIC DNA]</scope>
    <source>
        <strain evidence="3 4">LV</strain>
        <tissue evidence="3">Single pupa</tissue>
    </source>
</reference>
<comment type="caution">
    <text evidence="3">The sequence shown here is derived from an EMBL/GenBank/DDBJ whole genome shotgun (WGS) entry which is preliminary data.</text>
</comment>
<dbReference type="Gene3D" id="2.60.40.10">
    <property type="entry name" value="Immunoglobulins"/>
    <property type="match status" value="1"/>
</dbReference>